<gene>
    <name evidence="3" type="ORF">SAMN05421806_103461</name>
</gene>
<evidence type="ECO:0000256" key="2">
    <source>
        <dbReference type="SAM" id="Phobius"/>
    </source>
</evidence>
<evidence type="ECO:0000313" key="3">
    <source>
        <dbReference type="EMBL" id="SDJ95231.1"/>
    </source>
</evidence>
<sequence length="213" mass="21856">MRTDRLRTVHPLLWAGLGAAALGAVLCVIGWYGVSGERFAERQVPYLASCTLPGAALIVAGAVLVAQARSAAAAARMDALYALLVHEEEPPPAPVQPAAISRELLLVPGGTLYHRADCPLVAGKPEAVPADAHAVADGELGPCPICEPDASGEPGRGAEAGHTAEPGRAVEPGQTAESRRNAEPGRTVQPGQTPEPRRNAEPGRTAEPGGPES</sequence>
<accession>A0A1G8XXH9</accession>
<dbReference type="EMBL" id="FNFF01000003">
    <property type="protein sequence ID" value="SDJ95231.1"/>
    <property type="molecule type" value="Genomic_DNA"/>
</dbReference>
<keyword evidence="2" id="KW-0812">Transmembrane</keyword>
<dbReference type="AlphaFoldDB" id="A0A1G8XXH9"/>
<keyword evidence="2" id="KW-0472">Membrane</keyword>
<reference evidence="3 4" key="1">
    <citation type="submission" date="2016-10" db="EMBL/GenBank/DDBJ databases">
        <authorList>
            <person name="de Groot N.N."/>
        </authorList>
    </citation>
    <scope>NUCLEOTIDE SEQUENCE [LARGE SCALE GENOMIC DNA]</scope>
    <source>
        <strain evidence="3 4">CGMCC 4.5727</strain>
    </source>
</reference>
<organism evidence="3 4">
    <name type="scientific">Streptomyces indicus</name>
    <dbReference type="NCBI Taxonomy" id="417292"/>
    <lineage>
        <taxon>Bacteria</taxon>
        <taxon>Bacillati</taxon>
        <taxon>Actinomycetota</taxon>
        <taxon>Actinomycetes</taxon>
        <taxon>Kitasatosporales</taxon>
        <taxon>Streptomycetaceae</taxon>
        <taxon>Streptomyces</taxon>
    </lineage>
</organism>
<name>A0A1G8XXH9_9ACTN</name>
<keyword evidence="2" id="KW-1133">Transmembrane helix</keyword>
<dbReference type="Proteomes" id="UP000199155">
    <property type="component" value="Unassembled WGS sequence"/>
</dbReference>
<dbReference type="STRING" id="417292.SAMN05421806_103461"/>
<evidence type="ECO:0000256" key="1">
    <source>
        <dbReference type="SAM" id="MobiDB-lite"/>
    </source>
</evidence>
<keyword evidence="4" id="KW-1185">Reference proteome</keyword>
<protein>
    <submittedName>
        <fullName evidence="3">Uncharacterized protein</fullName>
    </submittedName>
</protein>
<evidence type="ECO:0000313" key="4">
    <source>
        <dbReference type="Proteomes" id="UP000199155"/>
    </source>
</evidence>
<feature type="transmembrane region" description="Helical" evidence="2">
    <location>
        <begin position="46"/>
        <end position="66"/>
    </location>
</feature>
<feature type="transmembrane region" description="Helical" evidence="2">
    <location>
        <begin position="12"/>
        <end position="34"/>
    </location>
</feature>
<feature type="region of interest" description="Disordered" evidence="1">
    <location>
        <begin position="145"/>
        <end position="213"/>
    </location>
</feature>
<proteinExistence type="predicted"/>